<keyword evidence="6" id="KW-0732">Signal</keyword>
<keyword evidence="3" id="KW-0677">Repeat</keyword>
<gene>
    <name evidence="9" type="ORF">E1261_07830</name>
</gene>
<dbReference type="PANTHER" id="PTHR32305">
    <property type="match status" value="1"/>
</dbReference>
<dbReference type="Gene3D" id="2.180.10.10">
    <property type="entry name" value="RHS repeat-associated core"/>
    <property type="match status" value="2"/>
</dbReference>
<evidence type="ECO:0000256" key="2">
    <source>
        <dbReference type="ARBA" id="ARBA00022525"/>
    </source>
</evidence>
<proteinExistence type="predicted"/>
<evidence type="ECO:0000259" key="8">
    <source>
        <dbReference type="Pfam" id="PF25023"/>
    </source>
</evidence>
<feature type="domain" description="Peptidase C39-like" evidence="7">
    <location>
        <begin position="1718"/>
        <end position="1857"/>
    </location>
</feature>
<dbReference type="Pfam" id="PF25023">
    <property type="entry name" value="TEN_YD-shell"/>
    <property type="match status" value="1"/>
</dbReference>
<evidence type="ECO:0000256" key="6">
    <source>
        <dbReference type="SAM" id="SignalP"/>
    </source>
</evidence>
<keyword evidence="10" id="KW-1185">Reference proteome</keyword>
<keyword evidence="2" id="KW-0964">Secreted</keyword>
<dbReference type="EMBL" id="SMKA01000020">
    <property type="protein sequence ID" value="TDC32704.1"/>
    <property type="molecule type" value="Genomic_DNA"/>
</dbReference>
<accession>A0A4R4QBG3</accession>
<organism evidence="9 10">
    <name type="scientific">Kribbella albertanoniae</name>
    <dbReference type="NCBI Taxonomy" id="1266829"/>
    <lineage>
        <taxon>Bacteria</taxon>
        <taxon>Bacillati</taxon>
        <taxon>Actinomycetota</taxon>
        <taxon>Actinomycetes</taxon>
        <taxon>Propionibacteriales</taxon>
        <taxon>Kribbellaceae</taxon>
        <taxon>Kribbella</taxon>
    </lineage>
</organism>
<evidence type="ECO:0000313" key="9">
    <source>
        <dbReference type="EMBL" id="TDC32704.1"/>
    </source>
</evidence>
<dbReference type="InterPro" id="IPR050708">
    <property type="entry name" value="T6SS_VgrG/RHS"/>
</dbReference>
<dbReference type="InterPro" id="IPR056823">
    <property type="entry name" value="TEN-like_YD-shell"/>
</dbReference>
<dbReference type="OrthoDB" id="5150353at2"/>
<feature type="signal peptide" evidence="6">
    <location>
        <begin position="1"/>
        <end position="22"/>
    </location>
</feature>
<evidence type="ECO:0000256" key="3">
    <source>
        <dbReference type="ARBA" id="ARBA00022737"/>
    </source>
</evidence>
<evidence type="ECO:0000313" key="10">
    <source>
        <dbReference type="Proteomes" id="UP000295075"/>
    </source>
</evidence>
<sequence length="1886" mass="202237">MRSTRLFTAVLLLLTVAVPAQAISPPTDDPTPSDEERTKLADVAEPAEPEVPEKSWKVDHRGTFSDTISLQVPGFRGLEPKLSLTYESSAGNGVAGQGWKLAGLSEIERVSARRGAPKYDDTDAFRLDGQDLIACTAGSVSPSCTTGGTHATKNETYLRIAFSGTRWTVTAKDGIRRVFAPIESVATDQVFRWGLSQVVDTLGNTVDLTWNTDGWAAPAQIAYNGVTVKFHYEARPDNEQRAAGNGVLSAVKGRIKTIDIAVGGGRVRAYKLTYATSGTTTRSLLTQVQQFGKDAVVDASGTVTGGTSLPPASATYQTGTPAFASGANNTGMANKAETRYLPMDINGDGRSDLLEIYAGWTWEHHAWISNGTDFTLASNVAVTGVNADSRFLSGDANGDGKSDLFEFYPNGFNWGRRVYLSNGTGFTLASTANSVGNNSKDSRFLTMDVNGDGKTDVVELYGCGIFPVVYCQATSLSNGTSFTLASNVSSGTGFTTNTVFMASDVDGDGRSDLLEVYAGLFGAAGRRLWMSNGTGFTLGATEGGMQWSTPDADGAGSRFIVMDVNGDSRTDLVELYPFLAMYTRRTWISTGHSYVLGSTDAAMPSATNARQLTADVNGDHRADMIELSPYGLSTRRRIWLSTGSGFAEGASDTGIGSFSCSKGNCSSTFLEMDVNGDGLGEMTELYNTNFGFSKGRHVWGIGGAVPDLLSSKTDVYGAKTSVAYTPSSEWTNTNNPPLVQTASAVTVADGRGGSATTKYSFAGGAINRPERTPLGFRTQRETAPCIAGEAACPTTDSTFRQDLAAVGESEQAERRSGDGTLLGATIQEFTVDNDTTPRTALPTGTWENIYAPDGAVKRKYTARQYNAYGEVTEQIEYGDHEATGDERTTTTTFVPNPATYVVNKSAAVRRYQGIGTAGTKLSETLAYYDNATSISEPPAKGLATRGSKWRSTTGTYADSRKEYDEFGNVTAEIDPRGARTTIGWDPAYHLYQVSEKNALAHQVTATWDAACGLPTEVRNPENQVTTVSYDALCRRLEMTEPGGKFERYSWVGVGNAATQHEQTERPAADGSSTPQWTRRYFDGLQRDWRTVSKGPDAATGDIYVDTTYNARGKAAATTAAYYWVSGQPQPVTHPTLTSYDALDRVIKETIPGGATRLTSYGLWTTTETDERGNTMTQRVNAYDKRIASSQEIGGTTQTATYTYDGNDFLTRSTDPDGNVIGYLRDSVGNAIKIIDPDNGTTTYEWDAADRLVAQTDAKGQKTTFTYDALGRKTSQLSKAGTASSTTSTWRYDEPRAGFFNTGRLTTTTDPSGTKTSDYDVAGRAVRVVRTIGGTPYTVQHGFDPGDRPLWTTYPDGFTVGTPTAPLRYDGAGRLLAVPGFVTAARYTAGGELTRLENANGTVTTRGFDEVRGWLDSIQTKKGTTTIQDVTYTRDAKGNVTQVASPFAGESWTYTYDEAEQLTKASDYTVAYDKTGNIASTSDLGAYTYGSAKPHAVTKAGANTYTYDAAGLMSSGAGRTYTWDGDNRLASVTKDGVTTTFTYDADGVRVQAVEGGTTRRYLGDDYEVNVTTGTATKYISVAGQLVARAEGTTPYWVHTDQQGSIQAVTDAAGNEVHRKKYAAFGEVVSATGPLARESRGFTGQREDAAGLLYLHARYYDPELGRFISPNPVIDGDDIIGLNRYAYAANDPINQTDKSGLDCANGGKSCDRGNPYKYGQQANIEFSCGPAAVRVALAAQGYLFQKEQLIWEPLGTTEDGTASIAGNIVPFMNAKLQTDFYVSKDIPADAQGNLAEPDVSIPQLRADIVKGINLNRLIVANVMGGPAIDTAGNSHYFPGHYVTIMGYDDYGDTAHVYDSGAAEGQNEYWMSTSNLATWIAGKGYAAGR</sequence>
<dbReference type="GO" id="GO:0005576">
    <property type="term" value="C:extracellular region"/>
    <property type="evidence" value="ECO:0007669"/>
    <property type="project" value="UniProtKB-SubCell"/>
</dbReference>
<protein>
    <submittedName>
        <fullName evidence="9">Uncharacterized protein</fullName>
    </submittedName>
</protein>
<dbReference type="Proteomes" id="UP000295075">
    <property type="component" value="Unassembled WGS sequence"/>
</dbReference>
<dbReference type="Pfam" id="PF05593">
    <property type="entry name" value="RHS_repeat"/>
    <property type="match status" value="1"/>
</dbReference>
<dbReference type="InterPro" id="IPR006530">
    <property type="entry name" value="YD"/>
</dbReference>
<dbReference type="Pfam" id="PF03534">
    <property type="entry name" value="SpvB"/>
    <property type="match status" value="1"/>
</dbReference>
<dbReference type="InterPro" id="IPR031325">
    <property type="entry name" value="RHS_repeat"/>
</dbReference>
<dbReference type="InterPro" id="IPR028994">
    <property type="entry name" value="Integrin_alpha_N"/>
</dbReference>
<evidence type="ECO:0000256" key="1">
    <source>
        <dbReference type="ARBA" id="ARBA00004613"/>
    </source>
</evidence>
<dbReference type="InterPro" id="IPR003284">
    <property type="entry name" value="Sal_SpvB"/>
</dbReference>
<keyword evidence="4" id="KW-0843">Virulence</keyword>
<dbReference type="InterPro" id="IPR022385">
    <property type="entry name" value="Rhs_assc_core"/>
</dbReference>
<comment type="caution">
    <text evidence="9">The sequence shown here is derived from an EMBL/GenBank/DDBJ whole genome shotgun (WGS) entry which is preliminary data.</text>
</comment>
<dbReference type="InterPro" id="IPR039564">
    <property type="entry name" value="Peptidase_C39-like"/>
</dbReference>
<feature type="domain" description="Teneurin-like YD-shell" evidence="8">
    <location>
        <begin position="1362"/>
        <end position="1691"/>
    </location>
</feature>
<feature type="region of interest" description="Disordered" evidence="5">
    <location>
        <begin position="22"/>
        <end position="54"/>
    </location>
</feature>
<reference evidence="9 10" key="1">
    <citation type="submission" date="2019-03" db="EMBL/GenBank/DDBJ databases">
        <title>Draft genome sequences of novel Actinobacteria.</title>
        <authorList>
            <person name="Sahin N."/>
            <person name="Ay H."/>
            <person name="Saygin H."/>
        </authorList>
    </citation>
    <scope>NUCLEOTIDE SEQUENCE [LARGE SCALE GENOMIC DNA]</scope>
    <source>
        <strain evidence="9 10">JCM 30547</strain>
    </source>
</reference>
<feature type="chain" id="PRO_5020366941" evidence="6">
    <location>
        <begin position="23"/>
        <end position="1886"/>
    </location>
</feature>
<comment type="subcellular location">
    <subcellularLocation>
        <location evidence="1">Secreted</location>
    </subcellularLocation>
</comment>
<dbReference type="GO" id="GO:0005737">
    <property type="term" value="C:cytoplasm"/>
    <property type="evidence" value="ECO:0007669"/>
    <property type="project" value="InterPro"/>
</dbReference>
<dbReference type="SUPFAM" id="SSF69318">
    <property type="entry name" value="Integrin alpha N-terminal domain"/>
    <property type="match status" value="2"/>
</dbReference>
<dbReference type="NCBIfam" id="TIGR03696">
    <property type="entry name" value="Rhs_assc_core"/>
    <property type="match status" value="1"/>
</dbReference>
<evidence type="ECO:0000256" key="4">
    <source>
        <dbReference type="ARBA" id="ARBA00023026"/>
    </source>
</evidence>
<dbReference type="RefSeq" id="WP_132404167.1">
    <property type="nucleotide sequence ID" value="NZ_SMKA01000020.1"/>
</dbReference>
<dbReference type="PANTHER" id="PTHR32305:SF17">
    <property type="entry name" value="TRNA NUCLEASE WAPA"/>
    <property type="match status" value="1"/>
</dbReference>
<dbReference type="Pfam" id="PF13529">
    <property type="entry name" value="Peptidase_C39_2"/>
    <property type="match status" value="1"/>
</dbReference>
<name>A0A4R4QBG3_9ACTN</name>
<dbReference type="NCBIfam" id="TIGR01643">
    <property type="entry name" value="YD_repeat_2x"/>
    <property type="match status" value="2"/>
</dbReference>
<evidence type="ECO:0000259" key="7">
    <source>
        <dbReference type="Pfam" id="PF13529"/>
    </source>
</evidence>
<evidence type="ECO:0000256" key="5">
    <source>
        <dbReference type="SAM" id="MobiDB-lite"/>
    </source>
</evidence>